<dbReference type="EMBL" id="ATFE01000008">
    <property type="protein sequence ID" value="EPF29010.1"/>
    <property type="molecule type" value="Genomic_DNA"/>
</dbReference>
<dbReference type="AlphaFoldDB" id="A0AA87NT80"/>
<proteinExistence type="predicted"/>
<evidence type="ECO:0000313" key="2">
    <source>
        <dbReference type="Proteomes" id="UP000014634"/>
    </source>
</evidence>
<sequence>MLKSDSFIFLLGAGASCDAHIPISSDMMKNVEELVISDEKWRKYRDLYYCIKSGIVNAAGIKGIFSPDAVNIETIVNTMEELLKSYGHPLYPFIGSWIPRLTELCGENLINIRELKTLILDKLCNVWTKCETSEDYEYYNNFFNFQKEYTFPISIFSLNYDLCLEKSIGEVNIQRGFGFDHIWHWENLDESSTIEEPIILYKLHGSIDWKKTDTGEIKESEKIIPEETAIIFGTAYKLQYVDPFLYLVNVFRKKTLSSNTKGIICIGYSFNDEHINGMLSQALKKGENKKIISVAPVINEAEERNRIKKINEEIANRIQFIPEKAKAWLDSLNCKIIEDLLGENDDPF</sequence>
<dbReference type="RefSeq" id="WP_016523205.1">
    <property type="nucleotide sequence ID" value="NZ_KE332517.1"/>
</dbReference>
<evidence type="ECO:0000313" key="1">
    <source>
        <dbReference type="EMBL" id="EPF29010.1"/>
    </source>
</evidence>
<evidence type="ECO:0008006" key="3">
    <source>
        <dbReference type="Google" id="ProtNLM"/>
    </source>
</evidence>
<dbReference type="PROSITE" id="PS51257">
    <property type="entry name" value="PROKAR_LIPOPROTEIN"/>
    <property type="match status" value="1"/>
</dbReference>
<dbReference type="Proteomes" id="UP000014634">
    <property type="component" value="Unassembled WGS sequence"/>
</dbReference>
<gene>
    <name evidence="1" type="ORF">HMPREF9195_01253</name>
</gene>
<protein>
    <recommendedName>
        <fullName evidence="3">SIR2-like domain-containing protein</fullName>
    </recommendedName>
</protein>
<comment type="caution">
    <text evidence="1">The sequence shown here is derived from an EMBL/GenBank/DDBJ whole genome shotgun (WGS) entry which is preliminary data.</text>
</comment>
<organism evidence="1 2">
    <name type="scientific">Treponema medium ATCC 700293</name>
    <dbReference type="NCBI Taxonomy" id="1125700"/>
    <lineage>
        <taxon>Bacteria</taxon>
        <taxon>Pseudomonadati</taxon>
        <taxon>Spirochaetota</taxon>
        <taxon>Spirochaetia</taxon>
        <taxon>Spirochaetales</taxon>
        <taxon>Treponemataceae</taxon>
        <taxon>Treponema</taxon>
    </lineage>
</organism>
<name>A0AA87NT80_TREMD</name>
<accession>A0AA87NT80</accession>
<reference evidence="1 2" key="1">
    <citation type="submission" date="2013-04" db="EMBL/GenBank/DDBJ databases">
        <title>The Genome Sequence of Treponema medium ATCC 700293.</title>
        <authorList>
            <consortium name="The Broad Institute Genomics Platform"/>
            <person name="Earl A."/>
            <person name="Ward D."/>
            <person name="Feldgarden M."/>
            <person name="Gevers D."/>
            <person name="Leonetti C."/>
            <person name="Blanton J.M."/>
            <person name="Dewhirst F.E."/>
            <person name="Izard J."/>
            <person name="Walker B."/>
            <person name="Young S."/>
            <person name="Zeng Q."/>
            <person name="Gargeya S."/>
            <person name="Fitzgerald M."/>
            <person name="Haas B."/>
            <person name="Abouelleil A."/>
            <person name="Allen A.W."/>
            <person name="Alvarado L."/>
            <person name="Arachchi H.M."/>
            <person name="Berlin A.M."/>
            <person name="Chapman S.B."/>
            <person name="Gainer-Dewar J."/>
            <person name="Goldberg J."/>
            <person name="Griggs A."/>
            <person name="Gujja S."/>
            <person name="Hansen M."/>
            <person name="Howarth C."/>
            <person name="Imamovic A."/>
            <person name="Ireland A."/>
            <person name="Larimer J."/>
            <person name="McCowan C."/>
            <person name="Murphy C."/>
            <person name="Pearson M."/>
            <person name="Poon T.W."/>
            <person name="Priest M."/>
            <person name="Roberts A."/>
            <person name="Saif S."/>
            <person name="Shea T."/>
            <person name="Sisk P."/>
            <person name="Sykes S."/>
            <person name="Wortman J."/>
            <person name="Nusbaum C."/>
            <person name="Birren B."/>
        </authorList>
    </citation>
    <scope>NUCLEOTIDE SEQUENCE [LARGE SCALE GENOMIC DNA]</scope>
    <source>
        <strain evidence="1 2">ATCC 700293</strain>
    </source>
</reference>
<dbReference type="Pfam" id="PF13289">
    <property type="entry name" value="SIR2_2"/>
    <property type="match status" value="1"/>
</dbReference>